<feature type="modified residue" description="4-aspartylphosphate" evidence="2">
    <location>
        <position position="53"/>
    </location>
</feature>
<reference evidence="4" key="2">
    <citation type="journal article" date="2024" name="Antonie Van Leeuwenhoek">
        <title>Roseihalotalea indica gen. nov., sp. nov., a halophilic Bacteroidetes from mesopelagic Southwest Indian Ocean with higher carbohydrate metabolic potential.</title>
        <authorList>
            <person name="Chen B."/>
            <person name="Zhang M."/>
            <person name="Lin D."/>
            <person name="Ye J."/>
            <person name="Tang K."/>
        </authorList>
    </citation>
    <scope>NUCLEOTIDE SEQUENCE</scope>
    <source>
        <strain evidence="4">TK19036</strain>
    </source>
</reference>
<protein>
    <submittedName>
        <fullName evidence="4">Response regulator</fullName>
    </submittedName>
</protein>
<reference evidence="4" key="1">
    <citation type="journal article" date="2023" name="Comput. Struct. Biotechnol. J.">
        <title>Discovery of a novel marine Bacteroidetes with a rich repertoire of carbohydrate-active enzymes.</title>
        <authorList>
            <person name="Chen B."/>
            <person name="Liu G."/>
            <person name="Chen Q."/>
            <person name="Wang H."/>
            <person name="Liu L."/>
            <person name="Tang K."/>
        </authorList>
    </citation>
    <scope>NUCLEOTIDE SEQUENCE</scope>
    <source>
        <strain evidence="4">TK19036</strain>
    </source>
</reference>
<sequence>MKHCILVVEDNVMMRKFLSHLFAKKYEVIVKASAEEALIWLDERNYPDLIISDYELDGLSGFELLERLQISGLYQKIPFVILSGQGKSEFRIKCLEAGAADFIVKPFNPVELELKMSRIIQDKSANYSATDI</sequence>
<dbReference type="Pfam" id="PF00072">
    <property type="entry name" value="Response_reg"/>
    <property type="match status" value="1"/>
</dbReference>
<gene>
    <name evidence="4" type="ORF">K4G66_19050</name>
</gene>
<evidence type="ECO:0000256" key="2">
    <source>
        <dbReference type="PROSITE-ProRule" id="PRU00169"/>
    </source>
</evidence>
<dbReference type="PROSITE" id="PS50110">
    <property type="entry name" value="RESPONSE_REGULATORY"/>
    <property type="match status" value="1"/>
</dbReference>
<dbReference type="AlphaFoldDB" id="A0AA49JBD0"/>
<feature type="domain" description="Response regulatory" evidence="3">
    <location>
        <begin position="4"/>
        <end position="120"/>
    </location>
</feature>
<keyword evidence="1 2" id="KW-0597">Phosphoprotein</keyword>
<dbReference type="SMART" id="SM00448">
    <property type="entry name" value="REC"/>
    <property type="match status" value="1"/>
</dbReference>
<dbReference type="SUPFAM" id="SSF52172">
    <property type="entry name" value="CheY-like"/>
    <property type="match status" value="1"/>
</dbReference>
<evidence type="ECO:0000259" key="3">
    <source>
        <dbReference type="PROSITE" id="PS50110"/>
    </source>
</evidence>
<dbReference type="InterPro" id="IPR050595">
    <property type="entry name" value="Bact_response_regulator"/>
</dbReference>
<dbReference type="InterPro" id="IPR001789">
    <property type="entry name" value="Sig_transdc_resp-reg_receiver"/>
</dbReference>
<dbReference type="InterPro" id="IPR011006">
    <property type="entry name" value="CheY-like_superfamily"/>
</dbReference>
<dbReference type="GO" id="GO:0000160">
    <property type="term" value="P:phosphorelay signal transduction system"/>
    <property type="evidence" value="ECO:0007669"/>
    <property type="project" value="InterPro"/>
</dbReference>
<name>A0AA49JBD0_9BACT</name>
<evidence type="ECO:0000313" key="4">
    <source>
        <dbReference type="EMBL" id="WKN34478.1"/>
    </source>
</evidence>
<dbReference type="Gene3D" id="3.40.50.2300">
    <property type="match status" value="1"/>
</dbReference>
<dbReference type="PANTHER" id="PTHR44591:SF3">
    <property type="entry name" value="RESPONSE REGULATORY DOMAIN-CONTAINING PROTEIN"/>
    <property type="match status" value="1"/>
</dbReference>
<accession>A0AA49JBD0</accession>
<dbReference type="PANTHER" id="PTHR44591">
    <property type="entry name" value="STRESS RESPONSE REGULATOR PROTEIN 1"/>
    <property type="match status" value="1"/>
</dbReference>
<dbReference type="EMBL" id="CP120682">
    <property type="protein sequence ID" value="WKN34478.1"/>
    <property type="molecule type" value="Genomic_DNA"/>
</dbReference>
<proteinExistence type="predicted"/>
<organism evidence="4">
    <name type="scientific">Roseihalotalea indica</name>
    <dbReference type="NCBI Taxonomy" id="2867963"/>
    <lineage>
        <taxon>Bacteria</taxon>
        <taxon>Pseudomonadati</taxon>
        <taxon>Bacteroidota</taxon>
        <taxon>Cytophagia</taxon>
        <taxon>Cytophagales</taxon>
        <taxon>Catalimonadaceae</taxon>
        <taxon>Roseihalotalea</taxon>
    </lineage>
</organism>
<evidence type="ECO:0000256" key="1">
    <source>
        <dbReference type="ARBA" id="ARBA00022553"/>
    </source>
</evidence>